<comment type="subcellular location">
    <subcellularLocation>
        <location evidence="1">Cell membrane</location>
        <topology evidence="1">Multi-pass membrane protein</topology>
    </subcellularLocation>
</comment>
<dbReference type="EMBL" id="JAEVLS010000003">
    <property type="protein sequence ID" value="MBM0106511.1"/>
    <property type="molecule type" value="Genomic_DNA"/>
</dbReference>
<sequence>MRFTLGAALTITCLWLLARRVDSTELFRSLSATDLSWATVALVAYAAGYAVRIERWRQMLAYENPRLRWMACAGPFFAGYAANNLLPLRAGDVIRAFAFRRDLGATPGATVATLIIERLLDLLALLCLFGLALIYFGRSASPLLGGGVFTILLASILTILILKFPDVTFRLALSCAGLLRRISPKLGERVESEIHVGFAAVRKILSRQSSLRLLSLTTIIWAIEFLIFWFVALAIPMLSHPISSLLALPVGTLATLIPSTPGFVGTFEYPIVVAMTSTGNSAAAATAYALVVHAILAVPSVLLGTPYLISHHLRARVDVAAP</sequence>
<feature type="transmembrane region" description="Helical" evidence="6">
    <location>
        <begin position="213"/>
        <end position="235"/>
    </location>
</feature>
<evidence type="ECO:0000256" key="2">
    <source>
        <dbReference type="ARBA" id="ARBA00022475"/>
    </source>
</evidence>
<dbReference type="PANTHER" id="PTHR39087:SF2">
    <property type="entry name" value="UPF0104 MEMBRANE PROTEIN MJ1595"/>
    <property type="match status" value="1"/>
</dbReference>
<evidence type="ECO:0000256" key="5">
    <source>
        <dbReference type="ARBA" id="ARBA00023136"/>
    </source>
</evidence>
<feature type="transmembrane region" description="Helical" evidence="6">
    <location>
        <begin position="285"/>
        <end position="309"/>
    </location>
</feature>
<dbReference type="PANTHER" id="PTHR39087">
    <property type="entry name" value="UPF0104 MEMBRANE PROTEIN MJ1595"/>
    <property type="match status" value="1"/>
</dbReference>
<keyword evidence="4 6" id="KW-1133">Transmembrane helix</keyword>
<dbReference type="NCBIfam" id="TIGR00374">
    <property type="entry name" value="flippase-like domain"/>
    <property type="match status" value="1"/>
</dbReference>
<feature type="transmembrane region" description="Helical" evidence="6">
    <location>
        <begin position="30"/>
        <end position="51"/>
    </location>
</feature>
<reference evidence="7 8" key="1">
    <citation type="journal article" date="2021" name="Int. J. Syst. Evol. Microbiol.">
        <title>Steroidobacter gossypii sp. nov., isolated from soil of cotton cropping field.</title>
        <authorList>
            <person name="Huang R."/>
            <person name="Yang S."/>
            <person name="Zhen C."/>
            <person name="Liu W."/>
        </authorList>
    </citation>
    <scope>NUCLEOTIDE SEQUENCE [LARGE SCALE GENOMIC DNA]</scope>
    <source>
        <strain evidence="7 8">S1-65</strain>
    </source>
</reference>
<feature type="transmembrane region" description="Helical" evidence="6">
    <location>
        <begin position="119"/>
        <end position="137"/>
    </location>
</feature>
<keyword evidence="3 6" id="KW-0812">Transmembrane</keyword>
<dbReference type="InterPro" id="IPR022791">
    <property type="entry name" value="L-PG_synthase/AglD"/>
</dbReference>
<protein>
    <submittedName>
        <fullName evidence="7">Flippase-like domain-containing protein</fullName>
    </submittedName>
</protein>
<keyword evidence="2" id="KW-1003">Cell membrane</keyword>
<gene>
    <name evidence="7" type="ORF">JM946_17415</name>
</gene>
<proteinExistence type="predicted"/>
<accession>A0ABS1WZW1</accession>
<dbReference type="Pfam" id="PF03706">
    <property type="entry name" value="LPG_synthase_TM"/>
    <property type="match status" value="1"/>
</dbReference>
<dbReference type="Proteomes" id="UP000661077">
    <property type="component" value="Unassembled WGS sequence"/>
</dbReference>
<evidence type="ECO:0000256" key="3">
    <source>
        <dbReference type="ARBA" id="ARBA00022692"/>
    </source>
</evidence>
<feature type="transmembrane region" description="Helical" evidence="6">
    <location>
        <begin position="143"/>
        <end position="162"/>
    </location>
</feature>
<keyword evidence="5 6" id="KW-0472">Membrane</keyword>
<evidence type="ECO:0000256" key="6">
    <source>
        <dbReference type="SAM" id="Phobius"/>
    </source>
</evidence>
<keyword evidence="8" id="KW-1185">Reference proteome</keyword>
<comment type="caution">
    <text evidence="7">The sequence shown here is derived from an EMBL/GenBank/DDBJ whole genome shotgun (WGS) entry which is preliminary data.</text>
</comment>
<evidence type="ECO:0000313" key="8">
    <source>
        <dbReference type="Proteomes" id="UP000661077"/>
    </source>
</evidence>
<evidence type="ECO:0000313" key="7">
    <source>
        <dbReference type="EMBL" id="MBM0106511.1"/>
    </source>
</evidence>
<evidence type="ECO:0000256" key="1">
    <source>
        <dbReference type="ARBA" id="ARBA00004651"/>
    </source>
</evidence>
<organism evidence="7 8">
    <name type="scientific">Steroidobacter gossypii</name>
    <dbReference type="NCBI Taxonomy" id="2805490"/>
    <lineage>
        <taxon>Bacteria</taxon>
        <taxon>Pseudomonadati</taxon>
        <taxon>Pseudomonadota</taxon>
        <taxon>Gammaproteobacteria</taxon>
        <taxon>Steroidobacterales</taxon>
        <taxon>Steroidobacteraceae</taxon>
        <taxon>Steroidobacter</taxon>
    </lineage>
</organism>
<evidence type="ECO:0000256" key="4">
    <source>
        <dbReference type="ARBA" id="ARBA00022989"/>
    </source>
</evidence>
<name>A0ABS1WZW1_9GAMM</name>